<dbReference type="GO" id="GO:0051028">
    <property type="term" value="P:mRNA transport"/>
    <property type="evidence" value="ECO:0007669"/>
    <property type="project" value="UniProtKB-KW"/>
</dbReference>
<dbReference type="GO" id="GO:0017056">
    <property type="term" value="F:structural constituent of nuclear pore"/>
    <property type="evidence" value="ECO:0007669"/>
    <property type="project" value="TreeGrafter"/>
</dbReference>
<keyword evidence="8" id="KW-0539">Nucleus</keyword>
<evidence type="ECO:0000256" key="7">
    <source>
        <dbReference type="ARBA" id="ARBA00023132"/>
    </source>
</evidence>
<dbReference type="PANTHER" id="PTHR13000">
    <property type="entry name" value="NUCLEOPORIN P54"/>
    <property type="match status" value="1"/>
</dbReference>
<comment type="subcellular location">
    <subcellularLocation>
        <location evidence="1">Nucleus</location>
        <location evidence="1">Nuclear pore complex</location>
    </subcellularLocation>
</comment>
<evidence type="ECO:0000313" key="13">
    <source>
        <dbReference type="EMBL" id="CAB3264516.1"/>
    </source>
</evidence>
<keyword evidence="3" id="KW-0677">Repeat</keyword>
<dbReference type="Pfam" id="PF18437">
    <property type="entry name" value="Nup54_C"/>
    <property type="match status" value="1"/>
</dbReference>
<evidence type="ECO:0000259" key="12">
    <source>
        <dbReference type="Pfam" id="PF18437"/>
    </source>
</evidence>
<dbReference type="EMBL" id="LR788654">
    <property type="protein sequence ID" value="CAB3264516.1"/>
    <property type="molecule type" value="mRNA"/>
</dbReference>
<feature type="region of interest" description="Disordered" evidence="10">
    <location>
        <begin position="132"/>
        <end position="154"/>
    </location>
</feature>
<dbReference type="Pfam" id="PF13874">
    <property type="entry name" value="Nup54"/>
    <property type="match status" value="1"/>
</dbReference>
<keyword evidence="2" id="KW-0813">Transport</keyword>
<evidence type="ECO:0000256" key="9">
    <source>
        <dbReference type="ARBA" id="ARBA00060798"/>
    </source>
</evidence>
<keyword evidence="6" id="KW-0811">Translocation</keyword>
<evidence type="ECO:0000256" key="5">
    <source>
        <dbReference type="ARBA" id="ARBA00022927"/>
    </source>
</evidence>
<evidence type="ECO:0000256" key="6">
    <source>
        <dbReference type="ARBA" id="ARBA00023010"/>
    </source>
</evidence>
<evidence type="ECO:0000256" key="8">
    <source>
        <dbReference type="ARBA" id="ARBA00023242"/>
    </source>
</evidence>
<accession>A0A6F9DNG1</accession>
<evidence type="ECO:0000256" key="3">
    <source>
        <dbReference type="ARBA" id="ARBA00022737"/>
    </source>
</evidence>
<dbReference type="GO" id="GO:0006999">
    <property type="term" value="P:nuclear pore organization"/>
    <property type="evidence" value="ECO:0007669"/>
    <property type="project" value="TreeGrafter"/>
</dbReference>
<evidence type="ECO:0000256" key="10">
    <source>
        <dbReference type="SAM" id="MobiDB-lite"/>
    </source>
</evidence>
<organism evidence="13">
    <name type="scientific">Phallusia mammillata</name>
    <dbReference type="NCBI Taxonomy" id="59560"/>
    <lineage>
        <taxon>Eukaryota</taxon>
        <taxon>Metazoa</taxon>
        <taxon>Chordata</taxon>
        <taxon>Tunicata</taxon>
        <taxon>Ascidiacea</taxon>
        <taxon>Phlebobranchia</taxon>
        <taxon>Ascidiidae</taxon>
        <taxon>Phallusia</taxon>
    </lineage>
</organism>
<dbReference type="FunFam" id="1.20.5.490:FF:000003">
    <property type="entry name" value="nucleoporin p54 isoform X1"/>
    <property type="match status" value="1"/>
</dbReference>
<comment type="similarity">
    <text evidence="9">Belongs to the NUP54 family.</text>
</comment>
<dbReference type="PANTHER" id="PTHR13000:SF0">
    <property type="entry name" value="NUCLEOPORIN P54"/>
    <property type="match status" value="1"/>
</dbReference>
<dbReference type="InterPro" id="IPR024864">
    <property type="entry name" value="Nup54/Nup57/Nup44"/>
</dbReference>
<feature type="domain" description="Nucleoporin Nup54 alpha-helical" evidence="11">
    <location>
        <begin position="348"/>
        <end position="485"/>
    </location>
</feature>
<evidence type="ECO:0000256" key="1">
    <source>
        <dbReference type="ARBA" id="ARBA00004567"/>
    </source>
</evidence>
<sequence length="569" mass="61522">MAKNVGFGSGGLFAGAGIGTNTKKSTFNFGGAASSAPTLGTATPFGGGFGAKTTGSNLFGTSTTTGFGGTDVKKPSVFNFGSTASTSAPAFGASTGFGSGFGSKTTSSSLFGGTSSTGFGFSKPTTSTGFGTNTMSGGLFGQQQQQQQQQPGNTQDNAAALLLNTATALSAPLVFGDERDAIIMKWNQIQAFWGTGKGYYRKDGSHINFNPENHFCHFKAVGFSCLPTMKDSDGFVSIVCNKKESDMRSAGESNVSGAIHKILGANANLSVKIDSIRPLPDNKCEMTIYVTEQSTTTGAVRRVLASELHRYMQQNNIQQQLQQQVLMEACVPRVTMSSEQIERILVNPPAGIDPVIWEQAKKDNPDPESLIPVPMIGFAELRNRLQHQEFMSKQHQSRLDILSKGLHDIQQEQVNTQSKIEQHKRKLLELSHRALKVIIAQEIIRKAGYAIQPEEEQLRVQLDAIANQLNAPTQFRSRLNELISQVRMRHHSTLPPALGASTTLDPDALAEIHAHLRKQQEGLSTLVKIVADDFRDLSVIDKTMAADEQAHDIRDSAAGYHGYPLHSYR</sequence>
<keyword evidence="5" id="KW-0653">Protein transport</keyword>
<evidence type="ECO:0000256" key="4">
    <source>
        <dbReference type="ARBA" id="ARBA00022816"/>
    </source>
</evidence>
<keyword evidence="4" id="KW-0509">mRNA transport</keyword>
<dbReference type="InterPro" id="IPR040985">
    <property type="entry name" value="Nup54_C"/>
</dbReference>
<protein>
    <submittedName>
        <fullName evidence="13">Nucleoporin p54-like</fullName>
    </submittedName>
</protein>
<evidence type="ECO:0000259" key="11">
    <source>
        <dbReference type="Pfam" id="PF13874"/>
    </source>
</evidence>
<dbReference type="GO" id="GO:0036228">
    <property type="term" value="P:protein localization to nuclear inner membrane"/>
    <property type="evidence" value="ECO:0007669"/>
    <property type="project" value="TreeGrafter"/>
</dbReference>
<evidence type="ECO:0000256" key="2">
    <source>
        <dbReference type="ARBA" id="ARBA00022448"/>
    </source>
</evidence>
<proteinExistence type="evidence at transcript level"/>
<keyword evidence="7" id="KW-0906">Nuclear pore complex</keyword>
<dbReference type="GO" id="GO:0006607">
    <property type="term" value="P:NLS-bearing protein import into nucleus"/>
    <property type="evidence" value="ECO:0007669"/>
    <property type="project" value="TreeGrafter"/>
</dbReference>
<reference evidence="13" key="1">
    <citation type="submission" date="2020-04" db="EMBL/GenBank/DDBJ databases">
        <authorList>
            <person name="Neveu A P."/>
        </authorList>
    </citation>
    <scope>NUCLEOTIDE SEQUENCE</scope>
    <source>
        <tissue evidence="13">Whole embryo</tissue>
    </source>
</reference>
<dbReference type="Gene3D" id="1.20.5.490">
    <property type="entry name" value="Single helix bin"/>
    <property type="match status" value="1"/>
</dbReference>
<gene>
    <name evidence="13" type="primary">Nup54</name>
</gene>
<dbReference type="Gene3D" id="1.20.5.170">
    <property type="match status" value="1"/>
</dbReference>
<dbReference type="AlphaFoldDB" id="A0A6F9DNG1"/>
<feature type="domain" description="Nup54 C-terminal interacting" evidence="12">
    <location>
        <begin position="504"/>
        <end position="540"/>
    </location>
</feature>
<dbReference type="InterPro" id="IPR025712">
    <property type="entry name" value="Nup54_alpha-helical_dom"/>
</dbReference>
<dbReference type="GO" id="GO:0044613">
    <property type="term" value="C:nuclear pore central transport channel"/>
    <property type="evidence" value="ECO:0007669"/>
    <property type="project" value="TreeGrafter"/>
</dbReference>
<name>A0A6F9DNG1_9ASCI</name>